<dbReference type="EMBL" id="AP019368">
    <property type="protein sequence ID" value="BBH52233.1"/>
    <property type="molecule type" value="Genomic_DNA"/>
</dbReference>
<evidence type="ECO:0000313" key="2">
    <source>
        <dbReference type="EMBL" id="BBH52233.1"/>
    </source>
</evidence>
<protein>
    <recommendedName>
        <fullName evidence="1">Integrase catalytic domain-containing protein</fullName>
    </recommendedName>
</protein>
<accession>A0A4P2VH21</accession>
<dbReference type="GO" id="GO:0015074">
    <property type="term" value="P:DNA integration"/>
    <property type="evidence" value="ECO:0007669"/>
    <property type="project" value="InterPro"/>
</dbReference>
<dbReference type="Gene3D" id="3.30.420.10">
    <property type="entry name" value="Ribonuclease H-like superfamily/Ribonuclease H"/>
    <property type="match status" value="1"/>
</dbReference>
<evidence type="ECO:0000313" key="3">
    <source>
        <dbReference type="Proteomes" id="UP000291236"/>
    </source>
</evidence>
<dbReference type="PROSITE" id="PS50994">
    <property type="entry name" value="INTEGRASE"/>
    <property type="match status" value="1"/>
</dbReference>
<evidence type="ECO:0000259" key="1">
    <source>
        <dbReference type="PROSITE" id="PS50994"/>
    </source>
</evidence>
<dbReference type="Pfam" id="PF13358">
    <property type="entry name" value="DDE_3"/>
    <property type="match status" value="1"/>
</dbReference>
<dbReference type="NCBIfam" id="NF033545">
    <property type="entry name" value="transpos_IS630"/>
    <property type="match status" value="1"/>
</dbReference>
<dbReference type="AlphaFoldDB" id="A0A4P2VH21"/>
<keyword evidence="3" id="KW-1185">Reference proteome</keyword>
<dbReference type="InterPro" id="IPR047655">
    <property type="entry name" value="Transpos_IS630-like"/>
</dbReference>
<dbReference type="Proteomes" id="UP000291236">
    <property type="component" value="Chromosome"/>
</dbReference>
<reference evidence="2 3" key="1">
    <citation type="submission" date="2018-12" db="EMBL/GenBank/DDBJ databases">
        <title>Rubrispira sanarue gen. nov., sp., nov., a member of the order Silvanigrellales, isolated from a brackish lake in Hamamatsu Japan.</title>
        <authorList>
            <person name="Maejima Y."/>
            <person name="Iino T."/>
            <person name="Muraguchi Y."/>
            <person name="Fukuda K."/>
            <person name="Nojiri H."/>
            <person name="Ohkuma M."/>
            <person name="Moriuchi R."/>
            <person name="Dohra H."/>
            <person name="Kimbara K."/>
            <person name="Shintani M."/>
        </authorList>
    </citation>
    <scope>NUCLEOTIDE SEQUENCE [LARGE SCALE GENOMIC DNA]</scope>
    <source>
        <strain evidence="2 3">RF1110005</strain>
    </source>
</reference>
<dbReference type="InterPro" id="IPR001584">
    <property type="entry name" value="Integrase_cat-core"/>
</dbReference>
<proteinExistence type="predicted"/>
<feature type="domain" description="Integrase catalytic" evidence="1">
    <location>
        <begin position="8"/>
        <end position="169"/>
    </location>
</feature>
<organism evidence="2 3">
    <name type="scientific">Fluviispira sanaruensis</name>
    <dbReference type="NCBI Taxonomy" id="2493639"/>
    <lineage>
        <taxon>Bacteria</taxon>
        <taxon>Pseudomonadati</taxon>
        <taxon>Bdellovibrionota</taxon>
        <taxon>Oligoflexia</taxon>
        <taxon>Silvanigrellales</taxon>
        <taxon>Silvanigrellaceae</taxon>
        <taxon>Fluviispira</taxon>
    </lineage>
</organism>
<dbReference type="KEGG" id="sbf:JCM31447_06730"/>
<name>A0A4P2VH21_FLUSA</name>
<gene>
    <name evidence="2" type="ORF">JCM31447_06730</name>
</gene>
<dbReference type="SUPFAM" id="SSF53098">
    <property type="entry name" value="Ribonuclease H-like"/>
    <property type="match status" value="1"/>
</dbReference>
<dbReference type="GO" id="GO:0003676">
    <property type="term" value="F:nucleic acid binding"/>
    <property type="evidence" value="ECO:0007669"/>
    <property type="project" value="InterPro"/>
</dbReference>
<sequence>MDAAHFIYGAFQGYLWSFDRIFIKTGSGRERFNILGAFDPISNKLITIENESKINAEVVCKILHKIRYQCGSEKISIVLDNARNQHCKLVRSRASRLGIELIFLPPYSPNLNIIERYWKYVKKKCLNSKYHMSFSLFKEALKNCLRKTNFDKETRDELVSLMQLNFQEFKESQLLVA</sequence>
<dbReference type="InterPro" id="IPR012337">
    <property type="entry name" value="RNaseH-like_sf"/>
</dbReference>
<dbReference type="InterPro" id="IPR036397">
    <property type="entry name" value="RNaseH_sf"/>
</dbReference>
<dbReference type="OrthoDB" id="5296404at2"/>
<dbReference type="InterPro" id="IPR038717">
    <property type="entry name" value="Tc1-like_DDE_dom"/>
</dbReference>